<gene>
    <name evidence="8" type="ORF">BE15_02445</name>
</gene>
<dbReference type="GO" id="GO:0016020">
    <property type="term" value="C:membrane"/>
    <property type="evidence" value="ECO:0007669"/>
    <property type="project" value="UniProtKB-SubCell"/>
</dbReference>
<accession>A0A150Q5V5</accession>
<keyword evidence="4 6" id="KW-1133">Transmembrane helix</keyword>
<evidence type="ECO:0000256" key="3">
    <source>
        <dbReference type="ARBA" id="ARBA00022692"/>
    </source>
</evidence>
<dbReference type="SUPFAM" id="SSF161111">
    <property type="entry name" value="Cation efflux protein transmembrane domain-like"/>
    <property type="match status" value="1"/>
</dbReference>
<dbReference type="PANTHER" id="PTHR13414:SF9">
    <property type="entry name" value="PROTON-COUPLED ZINC ANTIPORTER SLC30A9, MITOCHONDRIAL"/>
    <property type="match status" value="1"/>
</dbReference>
<feature type="transmembrane region" description="Helical" evidence="6">
    <location>
        <begin position="191"/>
        <end position="209"/>
    </location>
</feature>
<protein>
    <submittedName>
        <fullName evidence="8">Cation transporter</fullName>
    </submittedName>
</protein>
<feature type="transmembrane region" description="Helical" evidence="6">
    <location>
        <begin position="157"/>
        <end position="179"/>
    </location>
</feature>
<dbReference type="NCBIfam" id="TIGR01297">
    <property type="entry name" value="CDF"/>
    <property type="match status" value="1"/>
</dbReference>
<dbReference type="InterPro" id="IPR027469">
    <property type="entry name" value="Cation_efflux_TMD_sf"/>
</dbReference>
<feature type="domain" description="Cation efflux protein transmembrane" evidence="7">
    <location>
        <begin position="12"/>
        <end position="213"/>
    </location>
</feature>
<feature type="transmembrane region" description="Helical" evidence="6">
    <location>
        <begin position="7"/>
        <end position="29"/>
    </location>
</feature>
<dbReference type="OrthoDB" id="9806522at2"/>
<dbReference type="Proteomes" id="UP000075260">
    <property type="component" value="Unassembled WGS sequence"/>
</dbReference>
<dbReference type="SUPFAM" id="SSF160240">
    <property type="entry name" value="Cation efflux protein cytoplasmic domain-like"/>
    <property type="match status" value="1"/>
</dbReference>
<evidence type="ECO:0000256" key="6">
    <source>
        <dbReference type="SAM" id="Phobius"/>
    </source>
</evidence>
<evidence type="ECO:0000259" key="7">
    <source>
        <dbReference type="Pfam" id="PF01545"/>
    </source>
</evidence>
<evidence type="ECO:0000256" key="1">
    <source>
        <dbReference type="ARBA" id="ARBA00004141"/>
    </source>
</evidence>
<evidence type="ECO:0000313" key="8">
    <source>
        <dbReference type="EMBL" id="KYF63018.1"/>
    </source>
</evidence>
<dbReference type="RefSeq" id="WP_061612353.1">
    <property type="nucleotide sequence ID" value="NZ_JEMA01001044.1"/>
</dbReference>
<dbReference type="InterPro" id="IPR002524">
    <property type="entry name" value="Cation_efflux"/>
</dbReference>
<keyword evidence="2" id="KW-0813">Transport</keyword>
<dbReference type="GO" id="GO:0008324">
    <property type="term" value="F:monoatomic cation transmembrane transporter activity"/>
    <property type="evidence" value="ECO:0007669"/>
    <property type="project" value="InterPro"/>
</dbReference>
<proteinExistence type="predicted"/>
<dbReference type="AlphaFoldDB" id="A0A150Q5V5"/>
<comment type="caution">
    <text evidence="8">The sequence shown here is derived from an EMBL/GenBank/DDBJ whole genome shotgun (WGS) entry which is preliminary data.</text>
</comment>
<evidence type="ECO:0000256" key="4">
    <source>
        <dbReference type="ARBA" id="ARBA00022989"/>
    </source>
</evidence>
<evidence type="ECO:0000313" key="9">
    <source>
        <dbReference type="Proteomes" id="UP000075260"/>
    </source>
</evidence>
<evidence type="ECO:0000256" key="2">
    <source>
        <dbReference type="ARBA" id="ARBA00022448"/>
    </source>
</evidence>
<dbReference type="Pfam" id="PF01545">
    <property type="entry name" value="Cation_efflux"/>
    <property type="match status" value="1"/>
</dbReference>
<name>A0A150Q5V5_SORCE</name>
<dbReference type="Gene3D" id="1.20.1510.10">
    <property type="entry name" value="Cation efflux protein transmembrane domain"/>
    <property type="match status" value="1"/>
</dbReference>
<keyword evidence="5 6" id="KW-0472">Membrane</keyword>
<dbReference type="InterPro" id="IPR040177">
    <property type="entry name" value="SLC30A9"/>
</dbReference>
<dbReference type="Gene3D" id="3.30.70.1350">
    <property type="entry name" value="Cation efflux protein, cytoplasmic domain"/>
    <property type="match status" value="1"/>
</dbReference>
<dbReference type="InterPro" id="IPR058533">
    <property type="entry name" value="Cation_efflux_TM"/>
</dbReference>
<dbReference type="PANTHER" id="PTHR13414">
    <property type="entry name" value="HUEL-CATION TRANSPORTER"/>
    <property type="match status" value="1"/>
</dbReference>
<dbReference type="GO" id="GO:0006829">
    <property type="term" value="P:zinc ion transport"/>
    <property type="evidence" value="ECO:0007669"/>
    <property type="project" value="InterPro"/>
</dbReference>
<keyword evidence="3 6" id="KW-0812">Transmembrane</keyword>
<sequence>MERESRIAIYGAIGANVAIAAIKFIAAAVTGSSAMLSEGVHSMVDTADGLLLLLGKHRSSRPPDADHPFGHGKELYFWTLIVAIMIFAAGGGVSIYEGILHLLHPRPIENPTWNYAVLGAAAVFEGTSLAISVHAFKKKAGQGYLAAMRSSKDPTTFTIVLEDSAALAGLAIAFLGVWLGHRLGSPYLDGAASIGIGLVLAAVAVFLASQSHGLLVGESADRELVAAVRALAEADPGASTVGRPMTMHFGPHDVLVVLRIEFDPALTASGVAEAIERMEARIRSERPDVKHIYVEARSIRQRAGA</sequence>
<comment type="subcellular location">
    <subcellularLocation>
        <location evidence="1">Membrane</location>
        <topology evidence="1">Multi-pass membrane protein</topology>
    </subcellularLocation>
</comment>
<dbReference type="InterPro" id="IPR036837">
    <property type="entry name" value="Cation_efflux_CTD_sf"/>
</dbReference>
<dbReference type="EMBL" id="JEMA01001044">
    <property type="protein sequence ID" value="KYF63018.1"/>
    <property type="molecule type" value="Genomic_DNA"/>
</dbReference>
<reference evidence="8 9" key="1">
    <citation type="submission" date="2014-02" db="EMBL/GenBank/DDBJ databases">
        <title>The small core and large imbalanced accessory genome model reveals a collaborative survival strategy of Sorangium cellulosum strains in nature.</title>
        <authorList>
            <person name="Han K."/>
            <person name="Peng R."/>
            <person name="Blom J."/>
            <person name="Li Y.-Z."/>
        </authorList>
    </citation>
    <scope>NUCLEOTIDE SEQUENCE [LARGE SCALE GENOMIC DNA]</scope>
    <source>
        <strain evidence="8 9">So0008-312</strain>
    </source>
</reference>
<evidence type="ECO:0000256" key="5">
    <source>
        <dbReference type="ARBA" id="ARBA00023136"/>
    </source>
</evidence>
<feature type="transmembrane region" description="Helical" evidence="6">
    <location>
        <begin position="75"/>
        <end position="95"/>
    </location>
</feature>
<organism evidence="8 9">
    <name type="scientific">Sorangium cellulosum</name>
    <name type="common">Polyangium cellulosum</name>
    <dbReference type="NCBI Taxonomy" id="56"/>
    <lineage>
        <taxon>Bacteria</taxon>
        <taxon>Pseudomonadati</taxon>
        <taxon>Myxococcota</taxon>
        <taxon>Polyangia</taxon>
        <taxon>Polyangiales</taxon>
        <taxon>Polyangiaceae</taxon>
        <taxon>Sorangium</taxon>
    </lineage>
</organism>